<keyword evidence="2" id="KW-1185">Reference proteome</keyword>
<evidence type="ECO:0008006" key="3">
    <source>
        <dbReference type="Google" id="ProtNLM"/>
    </source>
</evidence>
<reference evidence="1 2" key="1">
    <citation type="submission" date="2016-10" db="EMBL/GenBank/DDBJ databases">
        <authorList>
            <person name="de Groot N.N."/>
        </authorList>
    </citation>
    <scope>NUCLEOTIDE SEQUENCE [LARGE SCALE GENOMIC DNA]</scope>
    <source>
        <strain evidence="1 2">DSM 797</strain>
    </source>
</reference>
<proteinExistence type="predicted"/>
<name>A0A1G9TY17_9FIRM</name>
<gene>
    <name evidence="1" type="ORF">SAMN04515677_11414</name>
</gene>
<evidence type="ECO:0000313" key="2">
    <source>
        <dbReference type="Proteomes" id="UP000199068"/>
    </source>
</evidence>
<dbReference type="STRING" id="1121325.SAMN04515677_11414"/>
<dbReference type="Proteomes" id="UP000199068">
    <property type="component" value="Unassembled WGS sequence"/>
</dbReference>
<dbReference type="EMBL" id="FNGW01000014">
    <property type="protein sequence ID" value="SDM52607.1"/>
    <property type="molecule type" value="Genomic_DNA"/>
</dbReference>
<dbReference type="RefSeq" id="WP_139149861.1">
    <property type="nucleotide sequence ID" value="NZ_FNGW01000014.1"/>
</dbReference>
<evidence type="ECO:0000313" key="1">
    <source>
        <dbReference type="EMBL" id="SDM52607.1"/>
    </source>
</evidence>
<sequence>MYETLLRMCEKKTLGEKEINNAVLKGWIDDAQKEKLIKIIKN</sequence>
<organism evidence="1 2">
    <name type="scientific">Romboutsia lituseburensis DSM 797</name>
    <dbReference type="NCBI Taxonomy" id="1121325"/>
    <lineage>
        <taxon>Bacteria</taxon>
        <taxon>Bacillati</taxon>
        <taxon>Bacillota</taxon>
        <taxon>Clostridia</taxon>
        <taxon>Peptostreptococcales</taxon>
        <taxon>Peptostreptococcaceae</taxon>
        <taxon>Romboutsia</taxon>
    </lineage>
</organism>
<dbReference type="AlphaFoldDB" id="A0A1G9TY17"/>
<protein>
    <recommendedName>
        <fullName evidence="3">XkdX family protein</fullName>
    </recommendedName>
</protein>
<accession>A0A1G9TY17</accession>